<dbReference type="Proteomes" id="UP000193380">
    <property type="component" value="Unassembled WGS sequence"/>
</dbReference>
<dbReference type="InterPro" id="IPR011009">
    <property type="entry name" value="Kinase-like_dom_sf"/>
</dbReference>
<dbReference type="InterPro" id="IPR000719">
    <property type="entry name" value="Prot_kinase_dom"/>
</dbReference>
<keyword evidence="1" id="KW-0723">Serine/threonine-protein kinase</keyword>
<evidence type="ECO:0000256" key="1">
    <source>
        <dbReference type="ARBA" id="ARBA00022527"/>
    </source>
</evidence>
<evidence type="ECO:0000256" key="5">
    <source>
        <dbReference type="ARBA" id="ARBA00022840"/>
    </source>
</evidence>
<evidence type="ECO:0000256" key="3">
    <source>
        <dbReference type="ARBA" id="ARBA00022741"/>
    </source>
</evidence>
<reference evidence="7" key="2">
    <citation type="submission" date="2014-03" db="EMBL/GenBank/DDBJ databases">
        <authorList>
            <person name="Genoscope - CEA"/>
        </authorList>
    </citation>
    <scope>NUCLEOTIDE SEQUENCE</scope>
</reference>
<dbReference type="AlphaFoldDB" id="A0A060W342"/>
<protein>
    <recommendedName>
        <fullName evidence="6">Protein kinase domain-containing protein</fullName>
    </recommendedName>
</protein>
<keyword evidence="5" id="KW-0067">ATP-binding</keyword>
<evidence type="ECO:0000313" key="8">
    <source>
        <dbReference type="Proteomes" id="UP000193380"/>
    </source>
</evidence>
<keyword evidence="2" id="KW-0808">Transferase</keyword>
<dbReference type="SUPFAM" id="SSF56112">
    <property type="entry name" value="Protein kinase-like (PK-like)"/>
    <property type="match status" value="1"/>
</dbReference>
<dbReference type="Pfam" id="PF00069">
    <property type="entry name" value="Pkinase"/>
    <property type="match status" value="1"/>
</dbReference>
<name>A0A060W342_ONCMY</name>
<dbReference type="EMBL" id="FR904315">
    <property type="protein sequence ID" value="CDQ58990.1"/>
    <property type="molecule type" value="Genomic_DNA"/>
</dbReference>
<organism evidence="7 8">
    <name type="scientific">Oncorhynchus mykiss</name>
    <name type="common">Rainbow trout</name>
    <name type="synonym">Salmo gairdneri</name>
    <dbReference type="NCBI Taxonomy" id="8022"/>
    <lineage>
        <taxon>Eukaryota</taxon>
        <taxon>Metazoa</taxon>
        <taxon>Chordata</taxon>
        <taxon>Craniata</taxon>
        <taxon>Vertebrata</taxon>
        <taxon>Euteleostomi</taxon>
        <taxon>Actinopterygii</taxon>
        <taxon>Neopterygii</taxon>
        <taxon>Teleostei</taxon>
        <taxon>Protacanthopterygii</taxon>
        <taxon>Salmoniformes</taxon>
        <taxon>Salmonidae</taxon>
        <taxon>Salmoninae</taxon>
        <taxon>Oncorhynchus</taxon>
    </lineage>
</organism>
<dbReference type="PANTHER" id="PTHR24355">
    <property type="entry name" value="G PROTEIN-COUPLED RECEPTOR KINASE/RIBOSOMAL PROTEIN S6 KINASE"/>
    <property type="match status" value="1"/>
</dbReference>
<feature type="domain" description="Protein kinase" evidence="6">
    <location>
        <begin position="1"/>
        <end position="181"/>
    </location>
</feature>
<proteinExistence type="predicted"/>
<dbReference type="PANTHER" id="PTHR24355:SF1">
    <property type="entry name" value="RIBOSOMAL PROTEIN S6 KINASE-RELATED PROTEIN"/>
    <property type="match status" value="1"/>
</dbReference>
<reference evidence="7" key="1">
    <citation type="journal article" date="2014" name="Nat. Commun.">
        <title>The rainbow trout genome provides novel insights into evolution after whole-genome duplication in vertebrates.</title>
        <authorList>
            <person name="Berthelot C."/>
            <person name="Brunet F."/>
            <person name="Chalopin D."/>
            <person name="Juanchich A."/>
            <person name="Bernard M."/>
            <person name="Noel B."/>
            <person name="Bento P."/>
            <person name="Da Silva C."/>
            <person name="Labadie K."/>
            <person name="Alberti A."/>
            <person name="Aury J.M."/>
            <person name="Louis A."/>
            <person name="Dehais P."/>
            <person name="Bardou P."/>
            <person name="Montfort J."/>
            <person name="Klopp C."/>
            <person name="Cabau C."/>
            <person name="Gaspin C."/>
            <person name="Thorgaard G.H."/>
            <person name="Boussaha M."/>
            <person name="Quillet E."/>
            <person name="Guyomard R."/>
            <person name="Galiana D."/>
            <person name="Bobe J."/>
            <person name="Volff J.N."/>
            <person name="Genet C."/>
            <person name="Wincker P."/>
            <person name="Jaillon O."/>
            <person name="Roest Crollius H."/>
            <person name="Guiguen Y."/>
        </authorList>
    </citation>
    <scope>NUCLEOTIDE SEQUENCE [LARGE SCALE GENOMIC DNA]</scope>
</reference>
<evidence type="ECO:0000313" key="7">
    <source>
        <dbReference type="EMBL" id="CDQ58990.1"/>
    </source>
</evidence>
<evidence type="ECO:0000256" key="4">
    <source>
        <dbReference type="ARBA" id="ARBA00022777"/>
    </source>
</evidence>
<dbReference type="GO" id="GO:0004674">
    <property type="term" value="F:protein serine/threonine kinase activity"/>
    <property type="evidence" value="ECO:0007669"/>
    <property type="project" value="UniProtKB-KW"/>
</dbReference>
<accession>A0A060W342</accession>
<dbReference type="STRING" id="8022.A0A060W342"/>
<evidence type="ECO:0000259" key="6">
    <source>
        <dbReference type="PROSITE" id="PS50011"/>
    </source>
</evidence>
<keyword evidence="4" id="KW-0418">Kinase</keyword>
<evidence type="ECO:0000256" key="2">
    <source>
        <dbReference type="ARBA" id="ARBA00022679"/>
    </source>
</evidence>
<gene>
    <name evidence="7" type="ORF">GSONMT00079028001</name>
</gene>
<dbReference type="PROSITE" id="PS50011">
    <property type="entry name" value="PROTEIN_KINASE_DOM"/>
    <property type="match status" value="1"/>
</dbReference>
<keyword evidence="3" id="KW-0547">Nucleotide-binding</keyword>
<sequence length="275" mass="31698">MGASSDQNLNNPGQILTKSLFKFHLYLNYNVCPRSVGFLHNFGIMHRDGKMENVLLSDQGHLRLTDFGLSRRLERGARAFTICGTIQYMAPEVLSGGPYRHADWWSLGMLLILSLSPTYFPVPPEPDHSNMLRKVRDCPYSMPKTFYPALTLLLTEVISYLCKNPAHRLRSLELFQRQTFFRGISFDSQLLQKRPVELILELKNHPNRPAIAILLWLNAFVHIYLLSINKPHPIVKPRPRGIEWDTREQQSVRHCSGHHFSSEQVNSEFASYQVV</sequence>
<dbReference type="GO" id="GO:0005524">
    <property type="term" value="F:ATP binding"/>
    <property type="evidence" value="ECO:0007669"/>
    <property type="project" value="UniProtKB-KW"/>
</dbReference>
<dbReference type="Gene3D" id="1.10.510.10">
    <property type="entry name" value="Transferase(Phosphotransferase) domain 1"/>
    <property type="match status" value="1"/>
</dbReference>
<dbReference type="SMART" id="SM00220">
    <property type="entry name" value="S_TKc"/>
    <property type="match status" value="1"/>
</dbReference>
<dbReference type="PaxDb" id="8022-A0A060W342"/>